<proteinExistence type="inferred from homology"/>
<name>A0ABS3BL87_9GAMM</name>
<evidence type="ECO:0000256" key="1">
    <source>
        <dbReference type="ARBA" id="ARBA00001550"/>
    </source>
</evidence>
<dbReference type="Proteomes" id="UP000664344">
    <property type="component" value="Unassembled WGS sequence"/>
</dbReference>
<organism evidence="9 10">
    <name type="scientific">Marinobacter daepoensis</name>
    <dbReference type="NCBI Taxonomy" id="262077"/>
    <lineage>
        <taxon>Bacteria</taxon>
        <taxon>Pseudomonadati</taxon>
        <taxon>Pseudomonadota</taxon>
        <taxon>Gammaproteobacteria</taxon>
        <taxon>Pseudomonadales</taxon>
        <taxon>Marinobacteraceae</taxon>
        <taxon>Marinobacter</taxon>
    </lineage>
</organism>
<gene>
    <name evidence="9" type="ORF">JYP53_13875</name>
</gene>
<feature type="domain" description="Right handed beta helix" evidence="8">
    <location>
        <begin position="109"/>
        <end position="263"/>
    </location>
</feature>
<dbReference type="InterPro" id="IPR022442">
    <property type="entry name" value="SO_2930-like_dom"/>
</dbReference>
<dbReference type="RefSeq" id="WP_206557940.1">
    <property type="nucleotide sequence ID" value="NZ_JAFKDB010000019.1"/>
</dbReference>
<dbReference type="NCBIfam" id="TIGR03805">
    <property type="entry name" value="beta_helix_1"/>
    <property type="match status" value="1"/>
</dbReference>
<evidence type="ECO:0000256" key="6">
    <source>
        <dbReference type="ARBA" id="ARBA00023235"/>
    </source>
</evidence>
<evidence type="ECO:0000313" key="10">
    <source>
        <dbReference type="Proteomes" id="UP000664344"/>
    </source>
</evidence>
<feature type="chain" id="PRO_5045442779" description="mannuronan 5-epimerase" evidence="7">
    <location>
        <begin position="24"/>
        <end position="533"/>
    </location>
</feature>
<sequence>MRHSHTFKKLFLITAMSSGLLLAGCDGDDGKDGKDGRDGADGQSANGDASAQLAVTTSGFVITDDAILVAPDAADGDDITEALSVALFDLPEDALVVLPKGRFVVTESIVVNSASGLTLTGHGIHETVLDFSTSYGDDAFRFQGGNGITVRDLAVYEAPKNGIKATNVNGIHMTYTATVWEGELEANNGAYGLYPLKSQNVLLENNYAFGSADAGIYVGQSENIVVRNNTAKQNVAGIEIENSTMADVYNNIAVGNSGGILVFDLPGLDKAYGGNVRIFNNHAYSNNAQNVGAGVVGLVPPGTGALVLATSDVEMYNNQLTDNATTAVAITSYLLVEPDLASYPANFGATMGDGWSPLLKNVYLHNNTFARNGADPQGELLQPIIDGYGSNLNSKGSPQTFPAILYDGIGELLSNVGELTAFNALVSAEAQADGVNYDPYGADDLICANSNINGNPAPDYDEVNTGLVYPNDPADLTQVDGNGNPLPHLLIDQMVNNTYLNCVQPRLAPAVVNFRNNIYGCTGDDLAEAACAL</sequence>
<feature type="signal peptide" evidence="7">
    <location>
        <begin position="1"/>
        <end position="23"/>
    </location>
</feature>
<reference evidence="9 10" key="1">
    <citation type="submission" date="2021-02" db="EMBL/GenBank/DDBJ databases">
        <title>PHA producing bacteria isolated from coastal sediment in Guangdong, Shenzhen.</title>
        <authorList>
            <person name="Zheng W."/>
            <person name="Yu S."/>
            <person name="Huang Y."/>
        </authorList>
    </citation>
    <scope>NUCLEOTIDE SEQUENCE [LARGE SCALE GENOMIC DNA]</scope>
    <source>
        <strain evidence="9 10">TN21-5</strain>
    </source>
</reference>
<dbReference type="Pfam" id="PF13229">
    <property type="entry name" value="Beta_helix"/>
    <property type="match status" value="1"/>
</dbReference>
<keyword evidence="10" id="KW-1185">Reference proteome</keyword>
<dbReference type="InterPro" id="IPR022441">
    <property type="entry name" value="Para_beta_helix_rpt-2"/>
</dbReference>
<dbReference type="InterPro" id="IPR006626">
    <property type="entry name" value="PbH1"/>
</dbReference>
<dbReference type="EC" id="5.1.3.37" evidence="4"/>
<dbReference type="NCBIfam" id="TIGR03804">
    <property type="entry name" value="para_beta_helix"/>
    <property type="match status" value="2"/>
</dbReference>
<evidence type="ECO:0000259" key="8">
    <source>
        <dbReference type="Pfam" id="PF13229"/>
    </source>
</evidence>
<evidence type="ECO:0000313" key="9">
    <source>
        <dbReference type="EMBL" id="MBN7770990.1"/>
    </source>
</evidence>
<keyword evidence="5" id="KW-0016">Alginate biosynthesis</keyword>
<keyword evidence="6" id="KW-0413">Isomerase</keyword>
<evidence type="ECO:0000256" key="5">
    <source>
        <dbReference type="ARBA" id="ARBA00022841"/>
    </source>
</evidence>
<dbReference type="SUPFAM" id="SSF51126">
    <property type="entry name" value="Pectin lyase-like"/>
    <property type="match status" value="1"/>
</dbReference>
<comment type="caution">
    <text evidence="9">The sequence shown here is derived from an EMBL/GenBank/DDBJ whole genome shotgun (WGS) entry which is preliminary data.</text>
</comment>
<evidence type="ECO:0000256" key="7">
    <source>
        <dbReference type="SAM" id="SignalP"/>
    </source>
</evidence>
<dbReference type="SMART" id="SM00710">
    <property type="entry name" value="PbH1"/>
    <property type="match status" value="6"/>
</dbReference>
<comment type="catalytic activity">
    <reaction evidence="1">
        <text>[(1-&gt;4)-beta-D-mannuronosyl](n) = [alginate](n)</text>
        <dbReference type="Rhea" id="RHEA:45572"/>
        <dbReference type="Rhea" id="RHEA-COMP:11264"/>
        <dbReference type="Rhea" id="RHEA-COMP:11270"/>
        <dbReference type="ChEBI" id="CHEBI:58187"/>
        <dbReference type="ChEBI" id="CHEBI:85311"/>
        <dbReference type="EC" id="5.1.3.37"/>
    </reaction>
</comment>
<accession>A0ABS3BL87</accession>
<dbReference type="Gene3D" id="2.160.20.10">
    <property type="entry name" value="Single-stranded right-handed beta-helix, Pectin lyase-like"/>
    <property type="match status" value="1"/>
</dbReference>
<evidence type="ECO:0000256" key="4">
    <source>
        <dbReference type="ARBA" id="ARBA00012124"/>
    </source>
</evidence>
<dbReference type="InterPro" id="IPR012334">
    <property type="entry name" value="Pectin_lyas_fold"/>
</dbReference>
<dbReference type="InterPro" id="IPR011050">
    <property type="entry name" value="Pectin_lyase_fold/virulence"/>
</dbReference>
<dbReference type="PROSITE" id="PS51257">
    <property type="entry name" value="PROKAR_LIPOPROTEIN"/>
    <property type="match status" value="1"/>
</dbReference>
<dbReference type="EMBL" id="JAFKDB010000019">
    <property type="protein sequence ID" value="MBN7770990.1"/>
    <property type="molecule type" value="Genomic_DNA"/>
</dbReference>
<evidence type="ECO:0000256" key="2">
    <source>
        <dbReference type="ARBA" id="ARBA00005182"/>
    </source>
</evidence>
<protein>
    <recommendedName>
        <fullName evidence="4">mannuronan 5-epimerase</fullName>
        <ecNumber evidence="4">5.1.3.37</ecNumber>
    </recommendedName>
</protein>
<comment type="similarity">
    <text evidence="3">Belongs to the D-mannuronate C5-epimerase family.</text>
</comment>
<comment type="pathway">
    <text evidence="2">Glycan biosynthesis; alginate biosynthesis.</text>
</comment>
<dbReference type="InterPro" id="IPR039448">
    <property type="entry name" value="Beta_helix"/>
</dbReference>
<keyword evidence="7" id="KW-0732">Signal</keyword>
<evidence type="ECO:0000256" key="3">
    <source>
        <dbReference type="ARBA" id="ARBA00010085"/>
    </source>
</evidence>